<dbReference type="Gene3D" id="3.30.420.10">
    <property type="entry name" value="Ribonuclease H-like superfamily/Ribonuclease H"/>
    <property type="match status" value="1"/>
</dbReference>
<feature type="non-terminal residue" evidence="3">
    <location>
        <position position="1"/>
    </location>
</feature>
<feature type="compositionally biased region" description="Polar residues" evidence="1">
    <location>
        <begin position="134"/>
        <end position="146"/>
    </location>
</feature>
<proteinExistence type="predicted"/>
<dbReference type="InterPro" id="IPR036397">
    <property type="entry name" value="RNaseH_sf"/>
</dbReference>
<sequence length="146" mass="16452">DLRHGYGHTLRYLGAARAAITSKQRFFPTCYGTEFTSKAILKWANANDVEWHYIDPGKPQQNGYIESFNGSLRDECLNEEIFDSLADARRKLALWRYDYNNVRPHSSLGNKTPSDARRALEQSEGSAPGALATPETNQYQPQGLSL</sequence>
<evidence type="ECO:0000259" key="2">
    <source>
        <dbReference type="PROSITE" id="PS50994"/>
    </source>
</evidence>
<dbReference type="PROSITE" id="PS50994">
    <property type="entry name" value="INTEGRASE"/>
    <property type="match status" value="1"/>
</dbReference>
<dbReference type="SUPFAM" id="SSF53098">
    <property type="entry name" value="Ribonuclease H-like"/>
    <property type="match status" value="1"/>
</dbReference>
<feature type="domain" description="Integrase catalytic" evidence="2">
    <location>
        <begin position="32"/>
        <end position="121"/>
    </location>
</feature>
<evidence type="ECO:0000313" key="4">
    <source>
        <dbReference type="Proteomes" id="UP000253345"/>
    </source>
</evidence>
<dbReference type="InterPro" id="IPR012337">
    <property type="entry name" value="RNaseH-like_sf"/>
</dbReference>
<dbReference type="InterPro" id="IPR001584">
    <property type="entry name" value="Integrase_cat-core"/>
</dbReference>
<dbReference type="Pfam" id="PF13683">
    <property type="entry name" value="rve_3"/>
    <property type="match status" value="1"/>
</dbReference>
<dbReference type="PANTHER" id="PTHR47515:SF1">
    <property type="entry name" value="BLR2054 PROTEIN"/>
    <property type="match status" value="1"/>
</dbReference>
<keyword evidence="4" id="KW-1185">Reference proteome</keyword>
<feature type="region of interest" description="Disordered" evidence="1">
    <location>
        <begin position="106"/>
        <end position="146"/>
    </location>
</feature>
<accession>A0A368YFE8</accession>
<protein>
    <submittedName>
        <fullName evidence="3">Integrase-like protein</fullName>
    </submittedName>
</protein>
<dbReference type="RefSeq" id="WP_245948905.1">
    <property type="nucleotide sequence ID" value="NZ_QPJL01000070.1"/>
</dbReference>
<dbReference type="AlphaFoldDB" id="A0A368YFE8"/>
<organism evidence="3 4">
    <name type="scientific">Paracoccus lutimaris</name>
    <dbReference type="NCBI Taxonomy" id="1490030"/>
    <lineage>
        <taxon>Bacteria</taxon>
        <taxon>Pseudomonadati</taxon>
        <taxon>Pseudomonadota</taxon>
        <taxon>Alphaproteobacteria</taxon>
        <taxon>Rhodobacterales</taxon>
        <taxon>Paracoccaceae</taxon>
        <taxon>Paracoccus</taxon>
    </lineage>
</organism>
<name>A0A368YFE8_9RHOB</name>
<comment type="caution">
    <text evidence="3">The sequence shown here is derived from an EMBL/GenBank/DDBJ whole genome shotgun (WGS) entry which is preliminary data.</text>
</comment>
<dbReference type="PANTHER" id="PTHR47515">
    <property type="entry name" value="LOW CALCIUM RESPONSE LOCUS PROTEIN T"/>
    <property type="match status" value="1"/>
</dbReference>
<evidence type="ECO:0000313" key="3">
    <source>
        <dbReference type="EMBL" id="RCW77587.1"/>
    </source>
</evidence>
<reference evidence="3 4" key="1">
    <citation type="submission" date="2018-07" db="EMBL/GenBank/DDBJ databases">
        <title>Genomic Encyclopedia of Type Strains, Phase III (KMG-III): the genomes of soil and plant-associated and newly described type strains.</title>
        <authorList>
            <person name="Whitman W."/>
        </authorList>
    </citation>
    <scope>NUCLEOTIDE SEQUENCE [LARGE SCALE GENOMIC DNA]</scope>
    <source>
        <strain evidence="3 4">CECT 8525</strain>
    </source>
</reference>
<dbReference type="EMBL" id="QPJL01000070">
    <property type="protein sequence ID" value="RCW77587.1"/>
    <property type="molecule type" value="Genomic_DNA"/>
</dbReference>
<evidence type="ECO:0000256" key="1">
    <source>
        <dbReference type="SAM" id="MobiDB-lite"/>
    </source>
</evidence>
<dbReference type="GO" id="GO:0015074">
    <property type="term" value="P:DNA integration"/>
    <property type="evidence" value="ECO:0007669"/>
    <property type="project" value="InterPro"/>
</dbReference>
<gene>
    <name evidence="3" type="ORF">DFP89_1701</name>
</gene>
<dbReference type="GO" id="GO:0003676">
    <property type="term" value="F:nucleic acid binding"/>
    <property type="evidence" value="ECO:0007669"/>
    <property type="project" value="InterPro"/>
</dbReference>
<dbReference type="Proteomes" id="UP000253345">
    <property type="component" value="Unassembled WGS sequence"/>
</dbReference>